<evidence type="ECO:0000313" key="1">
    <source>
        <dbReference type="EnsemblPlants" id="AVESA.00010b.r2.3AG0410180.1.CDS.1"/>
    </source>
</evidence>
<reference evidence="1" key="2">
    <citation type="submission" date="2025-09" db="UniProtKB">
        <authorList>
            <consortium name="EnsemblPlants"/>
        </authorList>
    </citation>
    <scope>IDENTIFICATION</scope>
</reference>
<dbReference type="Proteomes" id="UP001732700">
    <property type="component" value="Chromosome 3A"/>
</dbReference>
<keyword evidence="2" id="KW-1185">Reference proteome</keyword>
<protein>
    <submittedName>
        <fullName evidence="1">Uncharacterized protein</fullName>
    </submittedName>
</protein>
<accession>A0ACD5VE62</accession>
<name>A0ACD5VE62_AVESA</name>
<proteinExistence type="predicted"/>
<dbReference type="EnsemblPlants" id="AVESA.00010b.r2.3AG0410180.1">
    <property type="protein sequence ID" value="AVESA.00010b.r2.3AG0410180.1.CDS.1"/>
    <property type="gene ID" value="AVESA.00010b.r2.3AG0410180"/>
</dbReference>
<reference evidence="1" key="1">
    <citation type="submission" date="2021-05" db="EMBL/GenBank/DDBJ databases">
        <authorList>
            <person name="Scholz U."/>
            <person name="Mascher M."/>
            <person name="Fiebig A."/>
        </authorList>
    </citation>
    <scope>NUCLEOTIDE SEQUENCE [LARGE SCALE GENOMIC DNA]</scope>
</reference>
<organism evidence="1 2">
    <name type="scientific">Avena sativa</name>
    <name type="common">Oat</name>
    <dbReference type="NCBI Taxonomy" id="4498"/>
    <lineage>
        <taxon>Eukaryota</taxon>
        <taxon>Viridiplantae</taxon>
        <taxon>Streptophyta</taxon>
        <taxon>Embryophyta</taxon>
        <taxon>Tracheophyta</taxon>
        <taxon>Spermatophyta</taxon>
        <taxon>Magnoliopsida</taxon>
        <taxon>Liliopsida</taxon>
        <taxon>Poales</taxon>
        <taxon>Poaceae</taxon>
        <taxon>BOP clade</taxon>
        <taxon>Pooideae</taxon>
        <taxon>Poodae</taxon>
        <taxon>Poeae</taxon>
        <taxon>Poeae Chloroplast Group 1 (Aveneae type)</taxon>
        <taxon>Aveninae</taxon>
        <taxon>Avena</taxon>
    </lineage>
</organism>
<sequence length="493" mass="55110">MDFLPVPVQGGKECRKGPRCVVDITSQCPKEIKVPGGCNNTCTGCSGNCTYSSFFKRMCPDVYTLPNDLAKYVCPVGTNYQVIFCPPMNLAISRQAMSPLPTPTLKTTPSSPPLAPIEPRTKVTSTILAIVGSFILLTMLFHVYTQRVGRKHQDMEEEEEFGELQGTPMRFTFQQLKQATEQFTDKLGEGGFGSVFKGQFQGDGIAVKRLDRAGQGKREFSAEVQTIGSIHHINLVRLVGFCAEKSHRLLVYEYMPKGSLDRWIYHRHNNNGPLDWSTRCKIITHIAKGLSYLHEECTKRIAHLDVKPQNILLDDNFNAKLSDFGLCKLIDRDISQVVTRMRGTPGYLAPEWLTSQITEKADIYSFGVVVMEVISGRKNIDTSRSEESIHLITLLEEKVKHNNLVDLIDKNSNDMQAHEQDVIQMMKLAMWCLQIDCKRRPKMSEVVKVLEGTMNAESNIDHNFVATNQATFGIAGNVASSVPPLASHVSGPR</sequence>
<evidence type="ECO:0000313" key="2">
    <source>
        <dbReference type="Proteomes" id="UP001732700"/>
    </source>
</evidence>